<feature type="compositionally biased region" description="Polar residues" evidence="2">
    <location>
        <begin position="1438"/>
        <end position="1453"/>
    </location>
</feature>
<feature type="region of interest" description="Disordered" evidence="2">
    <location>
        <begin position="747"/>
        <end position="831"/>
    </location>
</feature>
<feature type="compositionally biased region" description="Low complexity" evidence="2">
    <location>
        <begin position="1822"/>
        <end position="1844"/>
    </location>
</feature>
<feature type="compositionally biased region" description="Low complexity" evidence="2">
    <location>
        <begin position="1689"/>
        <end position="1705"/>
    </location>
</feature>
<feature type="region of interest" description="Disordered" evidence="2">
    <location>
        <begin position="1679"/>
        <end position="1725"/>
    </location>
</feature>
<feature type="region of interest" description="Disordered" evidence="2">
    <location>
        <begin position="420"/>
        <end position="463"/>
    </location>
</feature>
<dbReference type="InterPro" id="IPR001680">
    <property type="entry name" value="WD40_rpt"/>
</dbReference>
<feature type="compositionally biased region" description="Acidic residues" evidence="2">
    <location>
        <begin position="431"/>
        <end position="452"/>
    </location>
</feature>
<feature type="compositionally biased region" description="Low complexity" evidence="2">
    <location>
        <begin position="501"/>
        <end position="511"/>
    </location>
</feature>
<dbReference type="GO" id="GO:0005829">
    <property type="term" value="C:cytosol"/>
    <property type="evidence" value="ECO:0007669"/>
    <property type="project" value="TreeGrafter"/>
</dbReference>
<feature type="compositionally biased region" description="Basic and acidic residues" evidence="2">
    <location>
        <begin position="1779"/>
        <end position="1793"/>
    </location>
</feature>
<reference evidence="3 4" key="1">
    <citation type="submission" date="2023-11" db="EMBL/GenBank/DDBJ databases">
        <title>Halocaridina rubra genome assembly.</title>
        <authorList>
            <person name="Smith C."/>
        </authorList>
    </citation>
    <scope>NUCLEOTIDE SEQUENCE [LARGE SCALE GENOMIC DNA]</scope>
    <source>
        <strain evidence="3">EP-1</strain>
        <tissue evidence="3">Whole</tissue>
    </source>
</reference>
<evidence type="ECO:0000313" key="3">
    <source>
        <dbReference type="EMBL" id="KAK7080910.1"/>
    </source>
</evidence>
<feature type="compositionally biased region" description="Low complexity" evidence="2">
    <location>
        <begin position="975"/>
        <end position="988"/>
    </location>
</feature>
<feature type="region of interest" description="Disordered" evidence="2">
    <location>
        <begin position="1428"/>
        <end position="1465"/>
    </location>
</feature>
<sequence length="2132" mass="236578">MRHSRWDLKEEQQDGPKEQPRRWNNGSSQMEWSIRNDAEAHPRMASPPRHRPGPLATPPRHRGTPSPLDYRSESRRRYDNQNDNVSQEASGGPPHSSQQSSMGPPSTHYAGSWPLLAAPNIYADSGQSHHPIAQYPARLWGQNHPAYYPGDAGQYIFDLKWWAQQKQSMDAYLDGHCWRNDKNTHQNAQYPQWSFGTRVMKNYPKRQSSSRSGSRSHPQDGGFSGQRNEPPYDPVDPRRRHSSLSQRGHKHRDGMLEDHEHMDPQRRLSLLGEHSLRRNGAEVRDFRKFHPGHHQPLRETWGNNDSVLERIRVGRGGKKNKQRQQNRFEFNLPHTFKAVGNDFSKLSKSASSGHGKMVKQGDNGAVPVVVQSRLGVTGKTKSRIKGKSLKGDESTTYAEAAKKKALAAAANKLKRTFLAAKKKKGGSDASAVDEEDEDDDEEEEEDASEMTEENNAQDLSMPRRHPSCLEFDIDIRFSAKEWASVGRGQGGACSVLGRPQSPSSLLSKKPGSGNGKDCLQLKDSRYSYHGDGDDQEDSGTYSDSDIGKAGHHFAPILTSQSVSRRRHLSESSGVMDLRKNPTNASIIARPAAGRVRSCSLSVVEGASSSRIGQEYTGDNRTCVRLHFMPKLKRMMLKQLLTMDKKSLQELVDDPRSRKAQFMMTHLMSEHRAALSQRLNQQRFKTPGTLPEEELQLLNSLDSSQLNSFPSDVVQQVREILAMEERGEGGSWEEVSLSVNDLLNADSDPDLDCQIISPPPRDPTSTITIHDSEDSEMEEALHNNEREQEDDEEDDEDDDHVEDEEEGGRVAEACRKAGVPSEAENARCKREPPSPLVKVSEMLPPVAVEVPLCVMDPIAPGPSNSRDIADQVAEKISLMSPTAPNVSAQCPSVQELPVPGPSSILLSPAGVKVKEERPSPVSECGLCMHNPRTPHTSECLYQYGVAPPSPVPLMPGPPRPLGTSPPQRPVPRLPTQAQQSSTVSISSSLYQRSIKQEKLEDPYLKFEHVKRPSSEERPKNPAPPDAAREELLPLPLPPPAQALHPQPHPRPLIFSPDEDFPGPPRPPPPPPPQFSPRIKLERHTPVQFMCCCMRNECERNSTHSAEMRPLSRRSLTTPQPNERRPTPHLYKMEPPSPCASRARTPHQSVPSIFPPPASPRCINSLPLAGTRVTVGVQTEKDRHIAVPVLTYDLSSSNNYSSKKQYVPNLTLARSVTPNVITKMDQSTTTDDLGSNNEQQLRGKIRPKSWHRNGRPKNCLSQLSSISSAINEFEFSHNINVALQQMMILSEQENEFVRHIESLDQDMHELLREKRRITEELGRIQNLRIGKLQQLTKQCNGNNGTGNSKLSVVDHSRPRSSNSEVRTPRLYNHDSSSDCGDGMDIGESSTGGNMETIASKDNTCVQSTTDNASVVSSSQEKGLRVRSFSFSHTSSNDSSYESQSVRRQRCTSTCHSPGRNVRSKEVGQEMQQGLYINSERFFQESPSNSHKVDAFASESETDNDVKAEESVASRNSEAVPVFNENVLQVANWNRNNSFSSSAEGDVESEVPAEQDEDRDVKPTRLRIRMSSENEAVVDSSDQRDGTTNYEDNQNDLKDLESVKQIADCLQLPKELVKEDFPCKPSTSKENIKTEENVQRINSEVKPKIESHLQNYPTSSHICSGIGERDYISKDKHNEAVGGSVKEEMLRSSRNTCTSASPSSSPDSQKCRNSSGEHCYSLRSRGPPSETIECASLNSDFANDAPENSTHQMPLLKKAEKLGEEEHADDEREIDEEDDNDDVSKDVEGMDVADDKKRKRKRKTKKHKVNKKRKKKKPESSGSKSPLLTTNRRLSSSPTSSSSHILSNISDVELQNSNASGLKDVSSGSSCDAEMETPRNELAFVNPPPHGCAVLDIKVIGDFVLTASSDGTARCYDLLSGRVMATYVDHTDVVTCVGVIGKPSFLPDGPDFTVVTGSADKTIRVFTGRTGEVKQHRLVGEGVRCIDIAWNQLFIGTEGGCGARWNLKDKKVSEMVQYCGKAVTSLRAMTEGGRRVLLVSAKTTPLMIRDAMSGLFLRTLEHIQLTVYATVSYGGLLYSGGSNKTIVYYDFTSGNSRGHISCEADVSCLAIFADHLIATCYDGLIRIFSLEVSII</sequence>
<feature type="compositionally biased region" description="Low complexity" evidence="2">
    <location>
        <begin position="206"/>
        <end position="216"/>
    </location>
</feature>
<feature type="region of interest" description="Disordered" evidence="2">
    <location>
        <begin position="1484"/>
        <end position="1506"/>
    </location>
</feature>
<feature type="region of interest" description="Disordered" evidence="2">
    <location>
        <begin position="949"/>
        <end position="988"/>
    </location>
</feature>
<feature type="compositionally biased region" description="Basic and acidic residues" evidence="2">
    <location>
        <begin position="1"/>
        <end position="21"/>
    </location>
</feature>
<organism evidence="3 4">
    <name type="scientific">Halocaridina rubra</name>
    <name type="common">Hawaiian red shrimp</name>
    <dbReference type="NCBI Taxonomy" id="373956"/>
    <lineage>
        <taxon>Eukaryota</taxon>
        <taxon>Metazoa</taxon>
        <taxon>Ecdysozoa</taxon>
        <taxon>Arthropoda</taxon>
        <taxon>Crustacea</taxon>
        <taxon>Multicrustacea</taxon>
        <taxon>Malacostraca</taxon>
        <taxon>Eumalacostraca</taxon>
        <taxon>Eucarida</taxon>
        <taxon>Decapoda</taxon>
        <taxon>Pleocyemata</taxon>
        <taxon>Caridea</taxon>
        <taxon>Atyoidea</taxon>
        <taxon>Atyidae</taxon>
        <taxon>Halocaridina</taxon>
    </lineage>
</organism>
<evidence type="ECO:0000256" key="2">
    <source>
        <dbReference type="SAM" id="MobiDB-lite"/>
    </source>
</evidence>
<gene>
    <name evidence="3" type="ORF">SK128_026218</name>
</gene>
<feature type="region of interest" description="Disordered" evidence="2">
    <location>
        <begin position="1"/>
        <end position="108"/>
    </location>
</feature>
<feature type="compositionally biased region" description="Pro residues" evidence="2">
    <location>
        <begin position="949"/>
        <end position="959"/>
    </location>
</feature>
<feature type="coiled-coil region" evidence="1">
    <location>
        <begin position="1298"/>
        <end position="1325"/>
    </location>
</feature>
<accession>A0AAN8XAN1</accession>
<keyword evidence="1" id="KW-0175">Coiled coil</keyword>
<protein>
    <recommendedName>
        <fullName evidence="5">Zinc finger protein 106</fullName>
    </recommendedName>
</protein>
<dbReference type="InterPro" id="IPR015943">
    <property type="entry name" value="WD40/YVTN_repeat-like_dom_sf"/>
</dbReference>
<feature type="compositionally biased region" description="Acidic residues" evidence="2">
    <location>
        <begin position="1763"/>
        <end position="1778"/>
    </location>
</feature>
<dbReference type="PANTHER" id="PTHR14435">
    <property type="entry name" value="ZINC FINGER PROTEIN 106"/>
    <property type="match status" value="1"/>
</dbReference>
<keyword evidence="4" id="KW-1185">Reference proteome</keyword>
<feature type="compositionally biased region" description="Basic and acidic residues" evidence="2">
    <location>
        <begin position="1004"/>
        <end position="1018"/>
    </location>
</feature>
<feature type="compositionally biased region" description="Pro residues" evidence="2">
    <location>
        <begin position="1060"/>
        <end position="1073"/>
    </location>
</feature>
<feature type="compositionally biased region" description="Polar residues" evidence="2">
    <location>
        <begin position="1336"/>
        <end position="1348"/>
    </location>
</feature>
<feature type="compositionally biased region" description="Basic and acidic residues" evidence="2">
    <location>
        <begin position="253"/>
        <end position="263"/>
    </location>
</feature>
<dbReference type="Proteomes" id="UP001381693">
    <property type="component" value="Unassembled WGS sequence"/>
</dbReference>
<feature type="region of interest" description="Disordered" evidence="2">
    <location>
        <begin position="1100"/>
        <end position="1154"/>
    </location>
</feature>
<feature type="compositionally biased region" description="Basic and acidic residues" evidence="2">
    <location>
        <begin position="70"/>
        <end position="80"/>
    </location>
</feature>
<dbReference type="GO" id="GO:0016020">
    <property type="term" value="C:membrane"/>
    <property type="evidence" value="ECO:0007669"/>
    <property type="project" value="TreeGrafter"/>
</dbReference>
<dbReference type="GO" id="GO:0017124">
    <property type="term" value="F:SH3 domain binding"/>
    <property type="evidence" value="ECO:0007669"/>
    <property type="project" value="TreeGrafter"/>
</dbReference>
<feature type="region of interest" description="Disordered" evidence="2">
    <location>
        <begin position="1336"/>
        <end position="1394"/>
    </location>
</feature>
<evidence type="ECO:0008006" key="5">
    <source>
        <dbReference type="Google" id="ProtNLM"/>
    </source>
</evidence>
<evidence type="ECO:0000256" key="1">
    <source>
        <dbReference type="SAM" id="Coils"/>
    </source>
</evidence>
<feature type="compositionally biased region" description="Acidic residues" evidence="2">
    <location>
        <begin position="1542"/>
        <end position="1555"/>
    </location>
</feature>
<dbReference type="InterPro" id="IPR042622">
    <property type="entry name" value="Znf106"/>
</dbReference>
<feature type="compositionally biased region" description="Pro residues" evidence="2">
    <location>
        <begin position="1033"/>
        <end position="1049"/>
    </location>
</feature>
<feature type="compositionally biased region" description="Basic residues" evidence="2">
    <location>
        <begin position="238"/>
        <end position="252"/>
    </location>
</feature>
<feature type="region of interest" description="Disordered" evidence="2">
    <location>
        <begin position="1004"/>
        <end position="1076"/>
    </location>
</feature>
<dbReference type="InterPro" id="IPR036322">
    <property type="entry name" value="WD40_repeat_dom_sf"/>
</dbReference>
<feature type="compositionally biased region" description="Basic and acidic residues" evidence="2">
    <location>
        <begin position="519"/>
        <end position="532"/>
    </location>
</feature>
<feature type="compositionally biased region" description="Basic residues" evidence="2">
    <location>
        <begin position="1794"/>
        <end position="1814"/>
    </location>
</feature>
<feature type="region of interest" description="Disordered" evidence="2">
    <location>
        <begin position="488"/>
        <end position="545"/>
    </location>
</feature>
<feature type="region of interest" description="Disordered" evidence="2">
    <location>
        <begin position="1759"/>
        <end position="1844"/>
    </location>
</feature>
<feature type="compositionally biased region" description="Acidic residues" evidence="2">
    <location>
        <begin position="786"/>
        <end position="805"/>
    </location>
</feature>
<feature type="compositionally biased region" description="Low complexity" evidence="2">
    <location>
        <begin position="1428"/>
        <end position="1437"/>
    </location>
</feature>
<proteinExistence type="predicted"/>
<dbReference type="EMBL" id="JAXCGZ010005754">
    <property type="protein sequence ID" value="KAK7080910.1"/>
    <property type="molecule type" value="Genomic_DNA"/>
</dbReference>
<evidence type="ECO:0000313" key="4">
    <source>
        <dbReference type="Proteomes" id="UP001381693"/>
    </source>
</evidence>
<feature type="region of interest" description="Disordered" evidence="2">
    <location>
        <begin position="1536"/>
        <end position="1594"/>
    </location>
</feature>
<feature type="region of interest" description="Disordered" evidence="2">
    <location>
        <begin position="203"/>
        <end position="263"/>
    </location>
</feature>
<feature type="compositionally biased region" description="Basic and acidic residues" evidence="2">
    <location>
        <begin position="1679"/>
        <end position="1688"/>
    </location>
</feature>
<dbReference type="PANTHER" id="PTHR14435:SF2">
    <property type="entry name" value="ZINC FINGER PROTEIN 106"/>
    <property type="match status" value="1"/>
</dbReference>
<comment type="caution">
    <text evidence="3">The sequence shown here is derived from an EMBL/GenBank/DDBJ whole genome shotgun (WGS) entry which is preliminary data.</text>
</comment>
<dbReference type="SUPFAM" id="SSF50978">
    <property type="entry name" value="WD40 repeat-like"/>
    <property type="match status" value="1"/>
</dbReference>
<name>A0AAN8XAN1_HALRR</name>
<feature type="compositionally biased region" description="Polar residues" evidence="2">
    <location>
        <begin position="22"/>
        <end position="31"/>
    </location>
</feature>
<dbReference type="Gene3D" id="2.130.10.10">
    <property type="entry name" value="YVTN repeat-like/Quinoprotein amine dehydrogenase"/>
    <property type="match status" value="1"/>
</dbReference>
<dbReference type="SMART" id="SM00320">
    <property type="entry name" value="WD40"/>
    <property type="match status" value="4"/>
</dbReference>
<feature type="compositionally biased region" description="Low complexity" evidence="2">
    <location>
        <begin position="90"/>
        <end position="106"/>
    </location>
</feature>
<dbReference type="Pfam" id="PF00400">
    <property type="entry name" value="WD40"/>
    <property type="match status" value="1"/>
</dbReference>
<dbReference type="GO" id="GO:0003723">
    <property type="term" value="F:RNA binding"/>
    <property type="evidence" value="ECO:0007669"/>
    <property type="project" value="InterPro"/>
</dbReference>